<dbReference type="Gene3D" id="3.30.2160.10">
    <property type="entry name" value="Hect, E3 ligase catalytic domain"/>
    <property type="match status" value="1"/>
</dbReference>
<feature type="region of interest" description="Disordered" evidence="13">
    <location>
        <begin position="199"/>
        <end position="222"/>
    </location>
</feature>
<feature type="active site" description="Glycyl thioester intermediate" evidence="12">
    <location>
        <position position="4881"/>
    </location>
</feature>
<dbReference type="SUPFAM" id="SSF48371">
    <property type="entry name" value="ARM repeat"/>
    <property type="match status" value="1"/>
</dbReference>
<feature type="compositionally biased region" description="Low complexity" evidence="13">
    <location>
        <begin position="3533"/>
        <end position="3549"/>
    </location>
</feature>
<dbReference type="Gene3D" id="1.10.8.10">
    <property type="entry name" value="DNA helicase RuvA subunit, C-terminal domain"/>
    <property type="match status" value="1"/>
</dbReference>
<evidence type="ECO:0000259" key="16">
    <source>
        <dbReference type="PROSITE" id="PS50237"/>
    </source>
</evidence>
<dbReference type="Pfam" id="PF00632">
    <property type="entry name" value="HECT"/>
    <property type="match status" value="1"/>
</dbReference>
<dbReference type="EC" id="2.3.2.26" evidence="4"/>
<comment type="catalytic activity">
    <reaction evidence="1">
        <text>S-ubiquitinyl-[E2 ubiquitin-conjugating enzyme]-L-cysteine + [acceptor protein]-L-lysine = [E2 ubiquitin-conjugating enzyme]-L-cysteine + N(6)-ubiquitinyl-[acceptor protein]-L-lysine.</text>
        <dbReference type="EC" id="2.3.2.26"/>
    </reaction>
</comment>
<feature type="compositionally biased region" description="Polar residues" evidence="13">
    <location>
        <begin position="804"/>
        <end position="818"/>
    </location>
</feature>
<feature type="compositionally biased region" description="Low complexity" evidence="13">
    <location>
        <begin position="3439"/>
        <end position="3454"/>
    </location>
</feature>
<feature type="compositionally biased region" description="Polar residues" evidence="13">
    <location>
        <begin position="2761"/>
        <end position="2780"/>
    </location>
</feature>
<dbReference type="CDD" id="cd14306">
    <property type="entry name" value="UBA_VP13D"/>
    <property type="match status" value="1"/>
</dbReference>
<dbReference type="SMART" id="SM00119">
    <property type="entry name" value="HECTc"/>
    <property type="match status" value="1"/>
</dbReference>
<evidence type="ECO:0000256" key="13">
    <source>
        <dbReference type="SAM" id="MobiDB-lite"/>
    </source>
</evidence>
<evidence type="ECO:0000256" key="8">
    <source>
        <dbReference type="ARBA" id="ARBA00022786"/>
    </source>
</evidence>
<feature type="compositionally biased region" description="Acidic residues" evidence="13">
    <location>
        <begin position="2564"/>
        <end position="2575"/>
    </location>
</feature>
<feature type="region of interest" description="Disordered" evidence="13">
    <location>
        <begin position="3132"/>
        <end position="3163"/>
    </location>
</feature>
<evidence type="ECO:0000256" key="5">
    <source>
        <dbReference type="ARBA" id="ARBA00022553"/>
    </source>
</evidence>
<feature type="compositionally biased region" description="Polar residues" evidence="13">
    <location>
        <begin position="3550"/>
        <end position="3572"/>
    </location>
</feature>
<keyword evidence="14" id="KW-0472">Membrane</keyword>
<dbReference type="InterPro" id="IPR004170">
    <property type="entry name" value="WWE_dom"/>
</dbReference>
<dbReference type="PROSITE" id="PS50237">
    <property type="entry name" value="HECT"/>
    <property type="match status" value="1"/>
</dbReference>
<feature type="compositionally biased region" description="Basic and acidic residues" evidence="13">
    <location>
        <begin position="2817"/>
        <end position="2828"/>
    </location>
</feature>
<keyword evidence="10" id="KW-0539">Nucleus</keyword>
<keyword evidence="9" id="KW-0234">DNA repair</keyword>
<dbReference type="Gene3D" id="3.90.1750.10">
    <property type="entry name" value="Hect, E3 ligase catalytic domains"/>
    <property type="match status" value="1"/>
</dbReference>
<dbReference type="InterPro" id="IPR015940">
    <property type="entry name" value="UBA"/>
</dbReference>
<dbReference type="GO" id="GO:0006281">
    <property type="term" value="P:DNA repair"/>
    <property type="evidence" value="ECO:0007669"/>
    <property type="project" value="UniProtKB-KW"/>
</dbReference>
<dbReference type="Proteomes" id="UP000050792">
    <property type="component" value="Unassembled WGS sequence"/>
</dbReference>
<evidence type="ECO:0000256" key="3">
    <source>
        <dbReference type="ARBA" id="ARBA00004906"/>
    </source>
</evidence>
<dbReference type="GO" id="GO:0005737">
    <property type="term" value="C:cytoplasm"/>
    <property type="evidence" value="ECO:0007669"/>
    <property type="project" value="TreeGrafter"/>
</dbReference>
<feature type="compositionally biased region" description="Polar residues" evidence="13">
    <location>
        <begin position="2540"/>
        <end position="2557"/>
    </location>
</feature>
<dbReference type="SUPFAM" id="SSF117839">
    <property type="entry name" value="WWE domain"/>
    <property type="match status" value="1"/>
</dbReference>
<evidence type="ECO:0000256" key="6">
    <source>
        <dbReference type="ARBA" id="ARBA00022679"/>
    </source>
</evidence>
<evidence type="ECO:0000256" key="9">
    <source>
        <dbReference type="ARBA" id="ARBA00023204"/>
    </source>
</evidence>
<feature type="region of interest" description="Disordered" evidence="13">
    <location>
        <begin position="3437"/>
        <end position="3456"/>
    </location>
</feature>
<dbReference type="InterPro" id="IPR016024">
    <property type="entry name" value="ARM-type_fold"/>
</dbReference>
<dbReference type="Pfam" id="PF02825">
    <property type="entry name" value="WWE"/>
    <property type="match status" value="1"/>
</dbReference>
<feature type="compositionally biased region" description="Acidic residues" evidence="13">
    <location>
        <begin position="2807"/>
        <end position="2816"/>
    </location>
</feature>
<dbReference type="SUPFAM" id="SSF56204">
    <property type="entry name" value="Hect, E3 ligase catalytic domain"/>
    <property type="match status" value="1"/>
</dbReference>
<organism evidence="18 19">
    <name type="scientific">Schistosoma rodhaini</name>
    <dbReference type="NCBI Taxonomy" id="6188"/>
    <lineage>
        <taxon>Eukaryota</taxon>
        <taxon>Metazoa</taxon>
        <taxon>Spiralia</taxon>
        <taxon>Lophotrochozoa</taxon>
        <taxon>Platyhelminthes</taxon>
        <taxon>Trematoda</taxon>
        <taxon>Digenea</taxon>
        <taxon>Strigeidida</taxon>
        <taxon>Schistosomatoidea</taxon>
        <taxon>Schistosomatidae</taxon>
        <taxon>Schistosoma</taxon>
    </lineage>
</organism>
<dbReference type="PROSITE" id="PS50030">
    <property type="entry name" value="UBA"/>
    <property type="match status" value="1"/>
</dbReference>
<dbReference type="FunFam" id="3.30.2410.10:FF:000009">
    <property type="entry name" value="Probable E3 ubiquitin-protein ligase HECTD2"/>
    <property type="match status" value="1"/>
</dbReference>
<feature type="region of interest" description="Disordered" evidence="13">
    <location>
        <begin position="2659"/>
        <end position="2828"/>
    </location>
</feature>
<feature type="domain" description="UBA" evidence="15">
    <location>
        <begin position="1492"/>
        <end position="1532"/>
    </location>
</feature>
<feature type="compositionally biased region" description="Polar residues" evidence="13">
    <location>
        <begin position="2579"/>
        <end position="2590"/>
    </location>
</feature>
<dbReference type="SMART" id="SM00165">
    <property type="entry name" value="UBA"/>
    <property type="match status" value="1"/>
</dbReference>
<dbReference type="InterPro" id="IPR010309">
    <property type="entry name" value="E3_Ub_ligase_DUF908"/>
</dbReference>
<evidence type="ECO:0000256" key="10">
    <source>
        <dbReference type="ARBA" id="ARBA00023242"/>
    </source>
</evidence>
<feature type="compositionally biased region" description="Acidic residues" evidence="13">
    <location>
        <begin position="2675"/>
        <end position="2732"/>
    </location>
</feature>
<dbReference type="InterPro" id="IPR037197">
    <property type="entry name" value="WWE_dom_sf"/>
</dbReference>
<evidence type="ECO:0000256" key="14">
    <source>
        <dbReference type="SAM" id="Phobius"/>
    </source>
</evidence>
<feature type="region of interest" description="Disordered" evidence="13">
    <location>
        <begin position="4101"/>
        <end position="4151"/>
    </location>
</feature>
<evidence type="ECO:0000256" key="2">
    <source>
        <dbReference type="ARBA" id="ARBA00004123"/>
    </source>
</evidence>
<dbReference type="Pfam" id="PF00627">
    <property type="entry name" value="UBA"/>
    <property type="match status" value="1"/>
</dbReference>
<dbReference type="InterPro" id="IPR050409">
    <property type="entry name" value="E3_ubiq-protein_ligase"/>
</dbReference>
<evidence type="ECO:0000259" key="17">
    <source>
        <dbReference type="PROSITE" id="PS50918"/>
    </source>
</evidence>
<feature type="compositionally biased region" description="Low complexity" evidence="13">
    <location>
        <begin position="4101"/>
        <end position="4121"/>
    </location>
</feature>
<sequence>MKIDRKKTVNRCGYDQNECMLLAKHLSVCPDEQLISELKRIKVWNYGKCELGLWADVLDRLDAILENAVTKVGKWMLRLDAPGNSSLVEDVVTILEFTGHLIEHSIYRYLYGSWTHILALFGSSNLDVLLAVLGLSYNFSKRSNYFIRLDPTNKQMILDRLVSIAETWGGAENGFGLAACCDPNHFPETAGNVYFEYRSEQPPGPSSVSQHSSSSEQLGSSSSSGTIVLQALHRRNQIPSEIMEELLAVHPVPVSQQMALFSRVRLATYFADPTQRHKCIRARLQALSILSYTFDVDERHLYPSLIDELVEVLGLSDDQYMGIKACALRTMTAIVNSHRLGINWGSLVGSTGLSSYHGILPNLTRKWIKGLVDGSIKAPAGSTNQHFTTALLSFLYHLACYEENVGPGNTQNTTLSSSGILDTMTQLISWHTPHNDYLSYVTRAVRVTDQILLSISSSRQHVVSILVDRLNYEVEVVLQSSTSSNKSSVSDYEQTLNTQRSGLMKSILNLLKRLCLDAEWGDIVHSVMDGNLPSVLRQIFLNGSTHFTPHLSLFAMETITNYLYTYPSRISTMQDKNITSDILKALTEQPLPQNRDFLVQLPALLNTLALNSRGIEAILSSGVINRYLNTLVSPDYLTTMKTKRVREFISQISYDMNCNSGQNLSNSLTASQMSNAIQELLRSHTELKPVVFKCVISCLRHVVSLGKTPATLPSESVSCNPAVFNILSRSTRNPNNFGLRSFAEVAGESPIHQTQGSSGGISQAVTSAPLGLSNIQNAIGATEDDVVMSGGEDDDDYSSDIDVNQDSQQAHSRSETVQAGTIVSGASISMASLEYSLECDKMSVTNDANTARTEAGSVTPNVFLPDFMLNMCKFLEKLLPFGSHTTEAMCPQFVSQGGLQALCDLIRMPGLPYDFPVSATCASLCKIFEDLANSVNLTDVTKPLFQCLESSLDKLSVLYTSNYPMSSILLREYLSGEREVLHELVTIASVVCILVQMIEHIKSEIRLSLASSWLSQNCLKTLGRLYLGVSWEAGILLKVLFGDKDINESDMLNGLKIPQHLLNSSSKSCDSNSTVPNKVMNIPSEPMPQFVEALHMYSLITQSISPTTDGQSFISKHSELVKPLNRILHVTAFLINSVTELFIALGRFFSNRTQINYRRRRTTLIPNDLIPNEMRSRALAQVADVLSITYTWEPASTNRNHKATASLNYAIRYASIRLTNLLLHDSVQRNSDLGMINAFFRLNGITLYFGLFRQLISFDLDDPAIRKPLSIVLEEWLVCADRMSNASFCAPSNSDTNRTTDTEANAMNVKKITARVHQCMIPALAQLCSRTDLQDLLSRKAVEHLLSMLVTIVPYIFNSDNKQRLIKSEESANAIHSSGWDKTLDERPNNLPSTDNLIEINPSTHHQPSMPQEAPNIFISSSNRLSEPQIASTESPLEGTDISSQTLSTAVTQDPSATPLLVDQTMSQSNAIDNAPFNIYFDVDTVPPDNVIRDQEALRLMEEMGFARDLAIVALEQTGWNANEAVNLVIATSPHDLLQNANPSFISGLRRGRTSRRAQRRRTLGAGNVANESSPLITNVDNSQFQTDVYEHVTEFIDNFSTTEQIESQINPECPTSSDNEITLSLGNKDTPTIKRTNVSKFPLVMMELCNEKTHNEACASLKQNVFKTCYAIAKRHQSYQILHQIAELFISSGEHEQYINELFGVVTAHLKSYFSVSLNKTLNKSDNENYEFTNYEKEHQTVGLHLIALLFTRSPLVCACLAWSHKLPSVLIQFVSDSDILNKSVTTTTTTNSSSGGVTVREDTRMEVDEFSTDVSYNPNAISKSDYYKTLTLAFLVLDQYERSIQALCLRQECVKLYASSHNWHWFDNQAMLWHPYTNESIRIIDKSFHKGDLCAFCDINRRPYTVEFPTMTQINLVSMHRRPVMLFPSISENIETDEASSIQTTPYELSLMNTKIPECLNAEERSKLCHALLTHFRAFKNLSSEQQSHSTLSMSENQHSDDQLPLPSDCLNAMFRLMLRLCFTSYEDADKLAEADLLTTLFSYPHAPEFSPEFSSFVGALISEIFDDTSTIDRIMKEICTRMSRSGMPNVFMGIDAGPRTCRDLFYLLSLCAPLLAKDRERALRLAIETFSLSLPDSDIEGKVYPKTYIVEESNPPGAAVTDRSSVISFPLSPHQKHLLTQLMDLIMCSTWKSKGNHTFTRLQYTEVTEAPGNDGFTSESAHPPISNTRTVISRGGATTAQSANTCTRPDQSSLENSTTRSTHSEFNKQNGFVVLGKSDAMQYLIDLVGTYKSVAEFVAMYKHKHSVEHTSGRSNADVSKCSFISYLFSHQLNNSETAESTMSLLKNLILISSESIQGVIINEFKASLGRVATKHYPISIEDIKSEITSPMKNDRIASHMMFLMRILSLPSPLINRVLRLLYKRRIPADIARLIAIVDCNLPNTQFTINIMLHALESLTLVDRQYTKFNSQGKRLANNSTGRQVNAASVSNEESGDVEMRLTSTIQTSSTITDSTSQDPMLHTIPSSEQRTDVSLDRGTTNISSTIPGSDHTINTSRDFETDSDDDDDDDVTMSDQQEFSHPVQNVDSAFDRPSLILSSTAQGSASSSLNRVLNDVLAVQADMVISSDHNENVHQPWRSVGNGDQETRSVIFVYDDEDEGSSGQGAEGNNSQEEEEEDDVLVEDEDEEEEEYDDDDEDDDDQDDEDGENDPDVEGDDGDVDVSGEDEEVAFVLSRSRRHENRTRPSGLSSPRRRRPNASISVTVTTNRSNSDRNQNTESHDDGENLHNEDTDIVLHDDTHVEDDGSFGDDDLDTYGRDDNDTPRDDVAIISSDIPGVIFPNENRGSHGNHSVAAVVEETLRRVVAPPLNVISSNGFRDLGTNSLSTLNVHSRGSSTGNWDYLLPAFTNLIARHGSRHIPFDGESNLPTSTTIFRFGPEASVFVGGSNSTRLGSGVNFVYSSNNQTGLNTSQSIQAVPAATLANQHPLLQVPITTGTNVGLSTIDTNIGTSSHNTSTNNVSGLRVFGVLPRPQHVPPHYGTRHRITGSSGPHLSSGLTGLRHHTSFSRLFNAESEPDGVSSGGSNSLTRGQLATDVSGLGLSRPIIADAVSMSPVNRVFYVPPTIPQQQFPPSYGSRHRFPGTTASHLPSSSGSCSRHQTSFNRSFNAESQPNANNESSSSHLCSQITANAQDNRSGPEADALVWTMLTSLAEDQPSPVNSALSAAIFSRFFSQGQTSRNQQGIMDIRSRGLTPYAGYALPPHYRRWTNLSRMLFGHEVMDLILLARHHIYKALEQKRHELYNLRISENEILSLPVVTSSPDEPLIAAPTLTSTNNNANESAETFVTFATPLVTCVSTSENSGYTQESSVDLQQQLPVVSIDSAATFNQINPDVCVNEASEISISSDVSMSNPAILPVQNEPEPTNPIENISNLVASSNDTPTTNTSTGPPTRSLVMTDEETIQSLVEGGMDPSFLDALPEEMRQEVIADHRYARQVQQRINSMSLPVHVNSEWLTGLPPHIQEEVLAQFRQEQQQQSSTQPSATTSGEIDTTEQPTAQPPSTQNTTDSNTAFLVSLPPSVLREVLADMEESQLETLPQYLVVEANRLRREHEERYARAVQNGIFAHSNDSRPYHFWRNFTTTSGLLGGGGQGRWIVRFHSNDQIVVHPNNIDGSLSLNNALGVRTMAGLSSRDLIDHEGLTCIIVLLIASSSCSNQRQNIVPTVKKVLRNLSCHSATRNWIVNTIISLFNGLSEKPPPNLQSTSSFVPSIEECEPIPSTSHDRGVSLPASESEFKYSTKPMSNNTLFHTGFEAALGCWVRIFHPVPQNLSHTPYLQNDSHTVVPTYSKDTFSSTPVRYIIHPQGAVFVAGILLETLNELTRAFPSHFYPSEACQSESAGTSHSTDIPFTSFWDIFNRLSQSNITSLPVGSTTRPVVKRARISSRKRPVSISDKQQASDSTQVSSASTPKTSINPCHKSSNLTTTETLSSSSYSADILENDSMKEVTNETQYSNNNSSKSITTTNTTPVTVNCFTALSELLCHQLLHDRPNHQERLITILAGIVKDFLLSRSHSNISVARASTHPTNLVTPTTVNTILTDTNQQNPTDMSSQQSTTDIQSSHDAESVPTSIPEDQSSSTQPPVSNSSNILMSPLRPQVIETLCQLVLAPKFSETARIMTTQLITDLAQANPIMKESILRLLSITAGQLISNISDQLQCLVSEVDKRLKGKALDSLPTYDLSKPSSSRYPSEISRISSYDVLPDRFGIPGQMVVVSSDSRFQSATKFSDLQLNSSEVFTCPNNDQCRLRGILGLMLRIAAGDSSLVGSNPIPVSSDDLLISVPGVNEFWDHLCQAFEKLQALDDQNAVLLLQPLLEVFCLAHVHLVKETILLRQRSTNSRSSRTNSCSSGTLSFIDMVPLLHMCIDSTSHSELDTNRSSTTDHLSHLYFDLGGPQSPDVTTAGEDLTVTACTSTNSATASQSPFSKNPIIEFADKYRRGLSQVLRHHGANIGESPFAVFLAYPRVLDFDVKRRFFRQQLQSLSNRSTSSNRYDDDPITVSRDRIFEDSYARLHRRSVSEWKHKFVIRFQNEEGQDAGGPLREWFLLMSREIFNPNYCLFRVSPADRVTYTINPSSYINSNHLSYFKFVGRFIAKAINDNKLLECYFTRAFYKHILGVPVRCSDLESEDYEFFKGLEFLLSHDVSDLGYELTFSTEINEFGKTDTRDLIENGRNVAVTENNKKEYVRLVCQERMTGAIRQQLDAFLRGFYDIIPKRMISIFNEQELELLISGLPNIDLVDLKANTTYSKYQPNSPQIEWFWQALESFDQEDLARFLQFVTGTSKVPLGGFMNLEGMHGPTKFQISRASVSSTNHLPSAHTCFNTLVLPAYESYEQLRSRLLMAIRECSEGYGMA</sequence>
<feature type="region of interest" description="Disordered" evidence="13">
    <location>
        <begin position="3533"/>
        <end position="3572"/>
    </location>
</feature>
<feature type="region of interest" description="Disordered" evidence="13">
    <location>
        <begin position="1377"/>
        <end position="1415"/>
    </location>
</feature>
<evidence type="ECO:0000256" key="4">
    <source>
        <dbReference type="ARBA" id="ARBA00012485"/>
    </source>
</evidence>
<dbReference type="PANTHER" id="PTHR11254:SF67">
    <property type="entry name" value="E3 UBIQUITIN-PROTEIN LIGASE HUWE1"/>
    <property type="match status" value="1"/>
</dbReference>
<feature type="region of interest" description="Disordered" evidence="13">
    <location>
        <begin position="786"/>
        <end position="818"/>
    </location>
</feature>
<dbReference type="SUPFAM" id="SSF46934">
    <property type="entry name" value="UBA-like"/>
    <property type="match status" value="1"/>
</dbReference>
<feature type="compositionally biased region" description="Polar residues" evidence="13">
    <location>
        <begin position="1390"/>
        <end position="1410"/>
    </location>
</feature>
<dbReference type="InterPro" id="IPR041969">
    <property type="entry name" value="VP13D_UBA"/>
</dbReference>
<dbReference type="PANTHER" id="PTHR11254">
    <property type="entry name" value="HECT DOMAIN UBIQUITIN-PROTEIN LIGASE"/>
    <property type="match status" value="1"/>
</dbReference>
<feature type="compositionally biased region" description="Polar residues" evidence="13">
    <location>
        <begin position="2476"/>
        <end position="2495"/>
    </location>
</feature>
<comment type="subcellular location">
    <subcellularLocation>
        <location evidence="2">Nucleus</location>
    </subcellularLocation>
</comment>
<evidence type="ECO:0000259" key="15">
    <source>
        <dbReference type="PROSITE" id="PS50030"/>
    </source>
</evidence>
<dbReference type="Gene3D" id="3.30.720.50">
    <property type="match status" value="1"/>
</dbReference>
<dbReference type="WBParaSite" id="SRDH1_60330.1">
    <property type="protein sequence ID" value="SRDH1_60330.1"/>
    <property type="gene ID" value="SRDH1_60330"/>
</dbReference>
<keyword evidence="7" id="KW-0227">DNA damage</keyword>
<evidence type="ECO:0000256" key="1">
    <source>
        <dbReference type="ARBA" id="ARBA00000885"/>
    </source>
</evidence>
<feature type="region of interest" description="Disordered" evidence="13">
    <location>
        <begin position="4008"/>
        <end position="4027"/>
    </location>
</feature>
<feature type="compositionally biased region" description="Low complexity" evidence="13">
    <location>
        <begin position="206"/>
        <end position="222"/>
    </location>
</feature>
<dbReference type="FunFam" id="3.90.1750.10:FF:000003">
    <property type="entry name" value="E3 ubiquitin-protein ligase UPL1"/>
    <property type="match status" value="1"/>
</dbReference>
<feature type="region of interest" description="Disordered" evidence="13">
    <location>
        <begin position="2476"/>
        <end position="2590"/>
    </location>
</feature>
<feature type="compositionally biased region" description="Polar residues" evidence="13">
    <location>
        <begin position="3145"/>
        <end position="3163"/>
    </location>
</feature>
<feature type="region of interest" description="Disordered" evidence="13">
    <location>
        <begin position="3929"/>
        <end position="3989"/>
    </location>
</feature>
<protein>
    <recommendedName>
        <fullName evidence="4">HECT-type E3 ubiquitin transferase</fullName>
        <ecNumber evidence="4">2.3.2.26</ecNumber>
    </recommendedName>
</protein>
<keyword evidence="6" id="KW-0808">Transferase</keyword>
<feature type="compositionally biased region" description="Low complexity" evidence="13">
    <location>
        <begin position="4137"/>
        <end position="4150"/>
    </location>
</feature>
<name>A0AA85FP79_9TREM</name>
<dbReference type="GO" id="GO:0000209">
    <property type="term" value="P:protein polyubiquitination"/>
    <property type="evidence" value="ECO:0007669"/>
    <property type="project" value="TreeGrafter"/>
</dbReference>
<dbReference type="GO" id="GO:0005634">
    <property type="term" value="C:nucleus"/>
    <property type="evidence" value="ECO:0007669"/>
    <property type="project" value="UniProtKB-SubCell"/>
</dbReference>
<evidence type="ECO:0000313" key="19">
    <source>
        <dbReference type="WBParaSite" id="SRDH1_60330.1"/>
    </source>
</evidence>
<reference evidence="19" key="2">
    <citation type="submission" date="2023-11" db="UniProtKB">
        <authorList>
            <consortium name="WormBaseParasite"/>
        </authorList>
    </citation>
    <scope>IDENTIFICATION</scope>
</reference>
<accession>A0AA85FP79</accession>
<reference evidence="18" key="1">
    <citation type="submission" date="2022-06" db="EMBL/GenBank/DDBJ databases">
        <authorList>
            <person name="Berger JAMES D."/>
            <person name="Berger JAMES D."/>
        </authorList>
    </citation>
    <scope>NUCLEOTIDE SEQUENCE [LARGE SCALE GENOMIC DNA]</scope>
</reference>
<keyword evidence="5" id="KW-0597">Phosphoprotein</keyword>
<dbReference type="Pfam" id="PF06012">
    <property type="entry name" value="DUF908"/>
    <property type="match status" value="1"/>
</dbReference>
<dbReference type="Pfam" id="PF06025">
    <property type="entry name" value="DUF913"/>
    <property type="match status" value="1"/>
</dbReference>
<dbReference type="GO" id="GO:0061630">
    <property type="term" value="F:ubiquitin protein ligase activity"/>
    <property type="evidence" value="ECO:0007669"/>
    <property type="project" value="UniProtKB-EC"/>
</dbReference>
<dbReference type="InterPro" id="IPR000569">
    <property type="entry name" value="HECT_dom"/>
</dbReference>
<evidence type="ECO:0000256" key="11">
    <source>
        <dbReference type="ARBA" id="ARBA00034494"/>
    </source>
</evidence>
<feature type="compositionally biased region" description="Low complexity" evidence="13">
    <location>
        <begin position="2505"/>
        <end position="2521"/>
    </location>
</feature>
<feature type="region of interest" description="Disordered" evidence="13">
    <location>
        <begin position="2241"/>
        <end position="2266"/>
    </location>
</feature>
<feature type="transmembrane region" description="Helical" evidence="14">
    <location>
        <begin position="117"/>
        <end position="139"/>
    </location>
</feature>
<evidence type="ECO:0000313" key="18">
    <source>
        <dbReference type="Proteomes" id="UP000050792"/>
    </source>
</evidence>
<proteinExistence type="inferred from homology"/>
<keyword evidence="14" id="KW-0812">Transmembrane</keyword>
<comment type="similarity">
    <text evidence="11">Belongs to the UPL family. TOM1/PTR1 subfamily.</text>
</comment>
<dbReference type="PROSITE" id="PS50918">
    <property type="entry name" value="WWE"/>
    <property type="match status" value="1"/>
</dbReference>
<feature type="compositionally biased region" description="Basic and acidic residues" evidence="13">
    <location>
        <begin position="2781"/>
        <end position="2806"/>
    </location>
</feature>
<dbReference type="InterPro" id="IPR010314">
    <property type="entry name" value="E3_Ub_ligase_DUF913"/>
</dbReference>
<feature type="compositionally biased region" description="Acidic residues" evidence="13">
    <location>
        <begin position="786"/>
        <end position="799"/>
    </location>
</feature>
<evidence type="ECO:0000256" key="12">
    <source>
        <dbReference type="PROSITE-ProRule" id="PRU00104"/>
    </source>
</evidence>
<feature type="compositionally biased region" description="Polar residues" evidence="13">
    <location>
        <begin position="2241"/>
        <end position="2264"/>
    </location>
</feature>
<feature type="domain" description="HECT" evidence="16">
    <location>
        <begin position="4577"/>
        <end position="4914"/>
    </location>
</feature>
<dbReference type="Pfam" id="PF14377">
    <property type="entry name" value="UBM"/>
    <property type="match status" value="3"/>
</dbReference>
<keyword evidence="18" id="KW-1185">Reference proteome</keyword>
<feature type="domain" description="WWE" evidence="17">
    <location>
        <begin position="1850"/>
        <end position="1928"/>
    </location>
</feature>
<keyword evidence="14" id="KW-1133">Transmembrane helix</keyword>
<dbReference type="FunFam" id="3.30.2160.10:FF:000001">
    <property type="entry name" value="E3 ubiquitin-protein ligase NEDD4-like"/>
    <property type="match status" value="1"/>
</dbReference>
<dbReference type="Gene3D" id="3.30.2410.10">
    <property type="entry name" value="Hect, E3 ligase catalytic domain"/>
    <property type="match status" value="1"/>
</dbReference>
<comment type="pathway">
    <text evidence="3">Protein modification; protein ubiquitination.</text>
</comment>
<keyword evidence="8 12" id="KW-0833">Ubl conjugation pathway</keyword>
<dbReference type="CDD" id="cd00078">
    <property type="entry name" value="HECTc"/>
    <property type="match status" value="1"/>
</dbReference>
<evidence type="ECO:0000256" key="7">
    <source>
        <dbReference type="ARBA" id="ARBA00022763"/>
    </source>
</evidence>
<dbReference type="InterPro" id="IPR025527">
    <property type="entry name" value="HUWE1/Rev1_UBM"/>
</dbReference>
<dbReference type="InterPro" id="IPR035983">
    <property type="entry name" value="Hect_E3_ubiquitin_ligase"/>
</dbReference>
<dbReference type="InterPro" id="IPR009060">
    <property type="entry name" value="UBA-like_sf"/>
</dbReference>
<feature type="compositionally biased region" description="Polar residues" evidence="13">
    <location>
        <begin position="3954"/>
        <end position="3980"/>
    </location>
</feature>
<feature type="compositionally biased region" description="Basic residues" evidence="13">
    <location>
        <begin position="3938"/>
        <end position="3950"/>
    </location>
</feature>
<feature type="compositionally biased region" description="Low complexity" evidence="13">
    <location>
        <begin position="4015"/>
        <end position="4027"/>
    </location>
</feature>
<dbReference type="GO" id="GO:0006511">
    <property type="term" value="P:ubiquitin-dependent protein catabolic process"/>
    <property type="evidence" value="ECO:0007669"/>
    <property type="project" value="TreeGrafter"/>
</dbReference>